<feature type="domain" description="AB hydrolase-1" evidence="2">
    <location>
        <begin position="43"/>
        <end position="286"/>
    </location>
</feature>
<dbReference type="EMBL" id="BMDW01000020">
    <property type="protein sequence ID" value="GGA56700.1"/>
    <property type="molecule type" value="Genomic_DNA"/>
</dbReference>
<comment type="caution">
    <text evidence="3">The sequence shown here is derived from an EMBL/GenBank/DDBJ whole genome shotgun (WGS) entry which is preliminary data.</text>
</comment>
<dbReference type="Pfam" id="PF00561">
    <property type="entry name" value="Abhydrolase_1"/>
    <property type="match status" value="1"/>
</dbReference>
<dbReference type="PANTHER" id="PTHR43329">
    <property type="entry name" value="EPOXIDE HYDROLASE"/>
    <property type="match status" value="1"/>
</dbReference>
<organism evidence="3 4">
    <name type="scientific">Sphingomonas psychrolutea</name>
    <dbReference type="NCBI Taxonomy" id="1259676"/>
    <lineage>
        <taxon>Bacteria</taxon>
        <taxon>Pseudomonadati</taxon>
        <taxon>Pseudomonadota</taxon>
        <taxon>Alphaproteobacteria</taxon>
        <taxon>Sphingomonadales</taxon>
        <taxon>Sphingomonadaceae</taxon>
        <taxon>Sphingomonas</taxon>
    </lineage>
</organism>
<accession>A0ABQ1H3N4</accession>
<dbReference type="Proteomes" id="UP000618591">
    <property type="component" value="Unassembled WGS sequence"/>
</dbReference>
<dbReference type="InterPro" id="IPR000639">
    <property type="entry name" value="Epox_hydrolase-like"/>
</dbReference>
<dbReference type="InterPro" id="IPR000073">
    <property type="entry name" value="AB_hydrolase_1"/>
</dbReference>
<reference evidence="4" key="1">
    <citation type="journal article" date="2019" name="Int. J. Syst. Evol. Microbiol.">
        <title>The Global Catalogue of Microorganisms (GCM) 10K type strain sequencing project: providing services to taxonomists for standard genome sequencing and annotation.</title>
        <authorList>
            <consortium name="The Broad Institute Genomics Platform"/>
            <consortium name="The Broad Institute Genome Sequencing Center for Infectious Disease"/>
            <person name="Wu L."/>
            <person name="Ma J."/>
        </authorList>
    </citation>
    <scope>NUCLEOTIDE SEQUENCE [LARGE SCALE GENOMIC DNA]</scope>
    <source>
        <strain evidence="4">CGMCC 1.10106</strain>
    </source>
</reference>
<dbReference type="RefSeq" id="WP_229733195.1">
    <property type="nucleotide sequence ID" value="NZ_BMDW01000020.1"/>
</dbReference>
<evidence type="ECO:0000259" key="2">
    <source>
        <dbReference type="Pfam" id="PF00561"/>
    </source>
</evidence>
<evidence type="ECO:0000313" key="3">
    <source>
        <dbReference type="EMBL" id="GGA56700.1"/>
    </source>
</evidence>
<keyword evidence="1 3" id="KW-0378">Hydrolase</keyword>
<protein>
    <submittedName>
        <fullName evidence="3">Alpha/beta hydrolase</fullName>
    </submittedName>
</protein>
<sequence>MSDWSWTPPADSGIAVRMQRAGEVTLELAELPAADGSTDRLALCVHGFPELNFSWRYQMPLLSERGWRVWAPNLRGYGASDRPEGVAAYHIDKLVGDLVGLIDASGAKEVLLIAHDWGAIIAWQFAIRRARPLVGLVIMNVPHPHVFARELKTWAQLRRSWYVYFFQVPWLPERVFGRNHAAGIARAIRNMAVDKSAFPRAVLDVYRAAAARPGALTAMLNYYRSMVRSGSNTPTGDGRIETPTLMIWGEEDTALGIGCSQGTEAYCPDFEIHRLPGVSHWVQQEAPDRVNAILGGWLERFRR</sequence>
<dbReference type="InterPro" id="IPR029058">
    <property type="entry name" value="AB_hydrolase_fold"/>
</dbReference>
<evidence type="ECO:0000313" key="4">
    <source>
        <dbReference type="Proteomes" id="UP000618591"/>
    </source>
</evidence>
<dbReference type="Gene3D" id="3.40.50.1820">
    <property type="entry name" value="alpha/beta hydrolase"/>
    <property type="match status" value="1"/>
</dbReference>
<dbReference type="GO" id="GO:0016787">
    <property type="term" value="F:hydrolase activity"/>
    <property type="evidence" value="ECO:0007669"/>
    <property type="project" value="UniProtKB-KW"/>
</dbReference>
<name>A0ABQ1H3N4_9SPHN</name>
<proteinExistence type="predicted"/>
<evidence type="ECO:0000256" key="1">
    <source>
        <dbReference type="ARBA" id="ARBA00022801"/>
    </source>
</evidence>
<gene>
    <name evidence="3" type="ORF">GCM10011395_28930</name>
</gene>
<dbReference type="SUPFAM" id="SSF53474">
    <property type="entry name" value="alpha/beta-Hydrolases"/>
    <property type="match status" value="1"/>
</dbReference>
<dbReference type="PRINTS" id="PR00412">
    <property type="entry name" value="EPOXHYDRLASE"/>
</dbReference>
<keyword evidence="4" id="KW-1185">Reference proteome</keyword>